<name>A0A8H5H522_9AGAR</name>
<dbReference type="OrthoDB" id="5592585at2759"/>
<keyword evidence="2" id="KW-1185">Reference proteome</keyword>
<evidence type="ECO:0000313" key="2">
    <source>
        <dbReference type="Proteomes" id="UP000565441"/>
    </source>
</evidence>
<dbReference type="Proteomes" id="UP000565441">
    <property type="component" value="Unassembled WGS sequence"/>
</dbReference>
<gene>
    <name evidence="1" type="ORF">D9615_007283</name>
</gene>
<dbReference type="SUPFAM" id="SSF56112">
    <property type="entry name" value="Protein kinase-like (PK-like)"/>
    <property type="match status" value="1"/>
</dbReference>
<organism evidence="1 2">
    <name type="scientific">Tricholomella constricta</name>
    <dbReference type="NCBI Taxonomy" id="117010"/>
    <lineage>
        <taxon>Eukaryota</taxon>
        <taxon>Fungi</taxon>
        <taxon>Dikarya</taxon>
        <taxon>Basidiomycota</taxon>
        <taxon>Agaricomycotina</taxon>
        <taxon>Agaricomycetes</taxon>
        <taxon>Agaricomycetidae</taxon>
        <taxon>Agaricales</taxon>
        <taxon>Tricholomatineae</taxon>
        <taxon>Lyophyllaceae</taxon>
        <taxon>Tricholomella</taxon>
    </lineage>
</organism>
<proteinExistence type="predicted"/>
<comment type="caution">
    <text evidence="1">The sequence shown here is derived from an EMBL/GenBank/DDBJ whole genome shotgun (WGS) entry which is preliminary data.</text>
</comment>
<dbReference type="InterPro" id="IPR011009">
    <property type="entry name" value="Kinase-like_dom_sf"/>
</dbReference>
<protein>
    <submittedName>
        <fullName evidence="1">Uncharacterized protein</fullName>
    </submittedName>
</protein>
<evidence type="ECO:0000313" key="1">
    <source>
        <dbReference type="EMBL" id="KAF5376858.1"/>
    </source>
</evidence>
<dbReference type="EMBL" id="JAACJP010000026">
    <property type="protein sequence ID" value="KAF5376858.1"/>
    <property type="molecule type" value="Genomic_DNA"/>
</dbReference>
<dbReference type="AlphaFoldDB" id="A0A8H5H522"/>
<accession>A0A8H5H522</accession>
<reference evidence="1 2" key="1">
    <citation type="journal article" date="2020" name="ISME J.">
        <title>Uncovering the hidden diversity of litter-decomposition mechanisms in mushroom-forming fungi.</title>
        <authorList>
            <person name="Floudas D."/>
            <person name="Bentzer J."/>
            <person name="Ahren D."/>
            <person name="Johansson T."/>
            <person name="Persson P."/>
            <person name="Tunlid A."/>
        </authorList>
    </citation>
    <scope>NUCLEOTIDE SEQUENCE [LARGE SCALE GENOMIC DNA]</scope>
    <source>
        <strain evidence="1 2">CBS 661.87</strain>
    </source>
</reference>
<sequence length="108" mass="12892">MPSLPIGKRKVVHRDICLKKFLTDEDGRGIFYDWDLARFIDTWDFISWRLFKQNDLVHAIRDDMESFVDVVFHIALRFPSTNKAELTMTRAQPLFLRPELKRDAPQRQ</sequence>